<name>A0A7S0ZGT4_9RHOD</name>
<proteinExistence type="predicted"/>
<reference evidence="2" key="1">
    <citation type="submission" date="2021-01" db="EMBL/GenBank/DDBJ databases">
        <authorList>
            <person name="Corre E."/>
            <person name="Pelletier E."/>
            <person name="Niang G."/>
            <person name="Scheremetjew M."/>
            <person name="Finn R."/>
            <person name="Kale V."/>
            <person name="Holt S."/>
            <person name="Cochrane G."/>
            <person name="Meng A."/>
            <person name="Brown T."/>
            <person name="Cohen L."/>
        </authorList>
    </citation>
    <scope>NUCLEOTIDE SEQUENCE</scope>
    <source>
        <strain evidence="2">CCMP3278</strain>
    </source>
</reference>
<gene>
    <name evidence="2" type="ORF">TOLI1172_LOCUS5665</name>
</gene>
<dbReference type="EMBL" id="HBFP01007913">
    <property type="protein sequence ID" value="CAD8821270.1"/>
    <property type="molecule type" value="Transcribed_RNA"/>
</dbReference>
<feature type="compositionally biased region" description="Polar residues" evidence="1">
    <location>
        <begin position="202"/>
        <end position="220"/>
    </location>
</feature>
<dbReference type="AlphaFoldDB" id="A0A7S0ZGT4"/>
<feature type="region of interest" description="Disordered" evidence="1">
    <location>
        <begin position="1"/>
        <end position="252"/>
    </location>
</feature>
<sequence>MGDRERRPAAGGPLSPSTTDGNNRPMRQLSLRRRQEPPPKPELQMGQGMPASSLPSLYRDPVTGAIMQEAPKENKATRQMSLRRSRNPEPESNSSAVPPPAAENQATRAVSLRRGYKDPEPNTSPISPPAAGDNRATRTMSLRRSRPDPPKPELQIGQGMPATSLPTLYRDPVTGAIMQEAPKENKPMKTMSLRRRPETESAPASLQASHRGSMGMSSPKASAPASIEPAMNTSGGQKEKAGFGFWKKKNKN</sequence>
<evidence type="ECO:0000256" key="1">
    <source>
        <dbReference type="SAM" id="MobiDB-lite"/>
    </source>
</evidence>
<accession>A0A7S0ZGT4</accession>
<protein>
    <submittedName>
        <fullName evidence="2">Uncharacterized protein</fullName>
    </submittedName>
</protein>
<evidence type="ECO:0000313" key="2">
    <source>
        <dbReference type="EMBL" id="CAD8821270.1"/>
    </source>
</evidence>
<organism evidence="2">
    <name type="scientific">Timspurckia oligopyrenoides</name>
    <dbReference type="NCBI Taxonomy" id="708627"/>
    <lineage>
        <taxon>Eukaryota</taxon>
        <taxon>Rhodophyta</taxon>
        <taxon>Bangiophyceae</taxon>
        <taxon>Porphyridiales</taxon>
        <taxon>Porphyridiaceae</taxon>
        <taxon>Timspurckia</taxon>
    </lineage>
</organism>